<proteinExistence type="predicted"/>
<dbReference type="RefSeq" id="WP_329292522.1">
    <property type="nucleotide sequence ID" value="NZ_JBHSKH010000020.1"/>
</dbReference>
<name>A0ABW3XVT5_9ACTN</name>
<dbReference type="EMBL" id="JBHTMM010000198">
    <property type="protein sequence ID" value="MFD1313440.1"/>
    <property type="molecule type" value="Genomic_DNA"/>
</dbReference>
<sequence>MTVSSASENPQDAGGSLTDSGYSVDDLAAEEWPPPPSPEMWLVGLETRTTDGLPVWRYYVVDHARSSCQASQEALQRADSAPERAAWGRPGEAGRIERVEVQRILQDVLGNVTLARRS</sequence>
<gene>
    <name evidence="2" type="ORF">ACFQ5X_48030</name>
</gene>
<organism evidence="2 3">
    <name type="scientific">Streptomyces kaempferi</name>
    <dbReference type="NCBI Taxonomy" id="333725"/>
    <lineage>
        <taxon>Bacteria</taxon>
        <taxon>Bacillati</taxon>
        <taxon>Actinomycetota</taxon>
        <taxon>Actinomycetes</taxon>
        <taxon>Kitasatosporales</taxon>
        <taxon>Streptomycetaceae</taxon>
        <taxon>Streptomyces</taxon>
    </lineage>
</organism>
<accession>A0ABW3XVT5</accession>
<protein>
    <submittedName>
        <fullName evidence="2">Uncharacterized protein</fullName>
    </submittedName>
</protein>
<feature type="region of interest" description="Disordered" evidence="1">
    <location>
        <begin position="1"/>
        <end position="38"/>
    </location>
</feature>
<evidence type="ECO:0000256" key="1">
    <source>
        <dbReference type="SAM" id="MobiDB-lite"/>
    </source>
</evidence>
<dbReference type="Proteomes" id="UP001597058">
    <property type="component" value="Unassembled WGS sequence"/>
</dbReference>
<feature type="compositionally biased region" description="Polar residues" evidence="1">
    <location>
        <begin position="1"/>
        <end position="10"/>
    </location>
</feature>
<reference evidence="3" key="1">
    <citation type="journal article" date="2019" name="Int. J. Syst. Evol. Microbiol.">
        <title>The Global Catalogue of Microorganisms (GCM) 10K type strain sequencing project: providing services to taxonomists for standard genome sequencing and annotation.</title>
        <authorList>
            <consortium name="The Broad Institute Genomics Platform"/>
            <consortium name="The Broad Institute Genome Sequencing Center for Infectious Disease"/>
            <person name="Wu L."/>
            <person name="Ma J."/>
        </authorList>
    </citation>
    <scope>NUCLEOTIDE SEQUENCE [LARGE SCALE GENOMIC DNA]</scope>
    <source>
        <strain evidence="3">CGMCC 4.7020</strain>
    </source>
</reference>
<comment type="caution">
    <text evidence="2">The sequence shown here is derived from an EMBL/GenBank/DDBJ whole genome shotgun (WGS) entry which is preliminary data.</text>
</comment>
<keyword evidence="3" id="KW-1185">Reference proteome</keyword>
<evidence type="ECO:0000313" key="2">
    <source>
        <dbReference type="EMBL" id="MFD1313440.1"/>
    </source>
</evidence>
<evidence type="ECO:0000313" key="3">
    <source>
        <dbReference type="Proteomes" id="UP001597058"/>
    </source>
</evidence>